<evidence type="ECO:0000256" key="4">
    <source>
        <dbReference type="ARBA" id="ARBA00023136"/>
    </source>
</evidence>
<dbReference type="InterPro" id="IPR006016">
    <property type="entry name" value="UspA"/>
</dbReference>
<dbReference type="GO" id="GO:1902600">
    <property type="term" value="P:proton transmembrane transport"/>
    <property type="evidence" value="ECO:0007669"/>
    <property type="project" value="InterPro"/>
</dbReference>
<dbReference type="PANTHER" id="PTHR43021:SF2">
    <property type="entry name" value="CATION_H+ EXCHANGER DOMAIN-CONTAINING PROTEIN"/>
    <property type="match status" value="1"/>
</dbReference>
<feature type="transmembrane region" description="Helical" evidence="5">
    <location>
        <begin position="88"/>
        <end position="113"/>
    </location>
</feature>
<evidence type="ECO:0000313" key="8">
    <source>
        <dbReference type="EMBL" id="VAW39351.1"/>
    </source>
</evidence>
<dbReference type="AlphaFoldDB" id="A0A3B0V941"/>
<organism evidence="8">
    <name type="scientific">hydrothermal vent metagenome</name>
    <dbReference type="NCBI Taxonomy" id="652676"/>
    <lineage>
        <taxon>unclassified sequences</taxon>
        <taxon>metagenomes</taxon>
        <taxon>ecological metagenomes</taxon>
    </lineage>
</organism>
<evidence type="ECO:0000259" key="6">
    <source>
        <dbReference type="Pfam" id="PF00582"/>
    </source>
</evidence>
<evidence type="ECO:0000256" key="2">
    <source>
        <dbReference type="ARBA" id="ARBA00022692"/>
    </source>
</evidence>
<dbReference type="Gene3D" id="1.20.1530.20">
    <property type="match status" value="1"/>
</dbReference>
<feature type="transmembrane region" description="Helical" evidence="5">
    <location>
        <begin position="340"/>
        <end position="361"/>
    </location>
</feature>
<dbReference type="InterPro" id="IPR006153">
    <property type="entry name" value="Cation/H_exchanger_TM"/>
</dbReference>
<proteinExistence type="predicted"/>
<feature type="transmembrane region" description="Helical" evidence="5">
    <location>
        <begin position="125"/>
        <end position="147"/>
    </location>
</feature>
<evidence type="ECO:0000256" key="3">
    <source>
        <dbReference type="ARBA" id="ARBA00022989"/>
    </source>
</evidence>
<dbReference type="GO" id="GO:0015297">
    <property type="term" value="F:antiporter activity"/>
    <property type="evidence" value="ECO:0007669"/>
    <property type="project" value="InterPro"/>
</dbReference>
<gene>
    <name evidence="8" type="ORF">MNBD_DELTA04-1376</name>
</gene>
<dbReference type="EMBL" id="UOEY01000070">
    <property type="protein sequence ID" value="VAW39351.1"/>
    <property type="molecule type" value="Genomic_DNA"/>
</dbReference>
<name>A0A3B0V941_9ZZZZ</name>
<reference evidence="8" key="1">
    <citation type="submission" date="2018-06" db="EMBL/GenBank/DDBJ databases">
        <authorList>
            <person name="Zhirakovskaya E."/>
        </authorList>
    </citation>
    <scope>NUCLEOTIDE SEQUENCE</scope>
</reference>
<protein>
    <submittedName>
        <fullName evidence="8">Uncharacterized protein</fullName>
    </submittedName>
</protein>
<feature type="domain" description="Cation/H+ exchanger transmembrane" evidence="7">
    <location>
        <begin position="16"/>
        <end position="390"/>
    </location>
</feature>
<feature type="transmembrane region" description="Helical" evidence="5">
    <location>
        <begin position="285"/>
        <end position="314"/>
    </location>
</feature>
<dbReference type="InterPro" id="IPR038770">
    <property type="entry name" value="Na+/solute_symporter_sf"/>
</dbReference>
<dbReference type="Gene3D" id="3.40.50.12370">
    <property type="match status" value="1"/>
</dbReference>
<feature type="transmembrane region" description="Helical" evidence="5">
    <location>
        <begin position="159"/>
        <end position="182"/>
    </location>
</feature>
<dbReference type="Pfam" id="PF00999">
    <property type="entry name" value="Na_H_Exchanger"/>
    <property type="match status" value="1"/>
</dbReference>
<keyword evidence="3 5" id="KW-1133">Transmembrane helix</keyword>
<evidence type="ECO:0000259" key="7">
    <source>
        <dbReference type="Pfam" id="PF00999"/>
    </source>
</evidence>
<accession>A0A3B0V941</accession>
<evidence type="ECO:0000256" key="1">
    <source>
        <dbReference type="ARBA" id="ARBA00004141"/>
    </source>
</evidence>
<feature type="transmembrane region" description="Helical" evidence="5">
    <location>
        <begin position="194"/>
        <end position="218"/>
    </location>
</feature>
<dbReference type="GO" id="GO:0016020">
    <property type="term" value="C:membrane"/>
    <property type="evidence" value="ECO:0007669"/>
    <property type="project" value="UniProtKB-SubCell"/>
</dbReference>
<feature type="domain" description="UspA" evidence="6">
    <location>
        <begin position="465"/>
        <end position="570"/>
    </location>
</feature>
<feature type="domain" description="UspA" evidence="6">
    <location>
        <begin position="615"/>
        <end position="699"/>
    </location>
</feature>
<comment type="subcellular location">
    <subcellularLocation>
        <location evidence="1">Membrane</location>
        <topology evidence="1">Multi-pass membrane protein</topology>
    </subcellularLocation>
</comment>
<keyword evidence="2 5" id="KW-0812">Transmembrane</keyword>
<evidence type="ECO:0000256" key="5">
    <source>
        <dbReference type="SAM" id="Phobius"/>
    </source>
</evidence>
<dbReference type="Pfam" id="PF00582">
    <property type="entry name" value="Usp"/>
    <property type="match status" value="2"/>
</dbReference>
<feature type="transmembrane region" description="Helical" evidence="5">
    <location>
        <begin position="59"/>
        <end position="76"/>
    </location>
</feature>
<sequence>MGEVTLSIAVLLAVGLLFAKFAQLIKLPSVTGFILAGLVLGPSGLDLITVESVGHKLDHFTQIALMLIAFGIGEHIELRRLGAIARDVTWISIVQALGTFVMVTLGTLLAAWLLAGSGGRGLDPVVLALLLGAVAVATAPAAILHLVREMGARGPLTSTLMAVVAVDDGLAIMIFGLAMSISHQIVGPGAGTPVQAVVACVSEIFFSLAIGVLTGLFIDYMLNKFHKREEMLTGGLALLLLCGETTRLLHLSPLLAGMAAGFIIINRAERDVRLFRAINAFEPPIYVLFFTLAGVHLDLAALKLAGWLGLVYFVTRIIGKYTGAWLGAVLSGAPARVRNYLGLALIPQAGVAIGLVFMISSDPQLDAWSAVITPVVLAGVVFSELFGPLLARYTLERAGEGETVQHHPECGTRSRRACNAWLRGSEGISFAPWTGGKLHPASRPNGVVVFGAFHFATVRGLARIAAILAHYYHALPLAVRVSDRPEQARQDDGDLDSLFLAEKDETASMGYPLQTEVIHDDPAAGLVAAAERSKARAIVLGYPTASNPYSFQRVIDQVVAGVSCPVVAVRFSGTFRCERILVPFLFPFELDELLPILEAMAMTTQPRITFLHLLHHDSSKEEIAASDQELQGWLATNLFDTQTRHLVEAAESRLETIMQTAEYHDIVIMTAARRYGFNRMFFGSLSSSVVRSLSRPVLVLCPPGKPAEKSSS</sequence>
<feature type="transmembrane region" description="Helical" evidence="5">
    <location>
        <begin position="367"/>
        <end position="387"/>
    </location>
</feature>
<dbReference type="PANTHER" id="PTHR43021">
    <property type="entry name" value="NA(+)/H(+) ANTIPORTER-RELATED"/>
    <property type="match status" value="1"/>
</dbReference>
<dbReference type="SUPFAM" id="SSF52402">
    <property type="entry name" value="Adenine nucleotide alpha hydrolases-like"/>
    <property type="match status" value="2"/>
</dbReference>
<keyword evidence="4 5" id="KW-0472">Membrane</keyword>